<comment type="caution">
    <text evidence="1">The sequence shown here is derived from an EMBL/GenBank/DDBJ whole genome shotgun (WGS) entry which is preliminary data.</text>
</comment>
<dbReference type="OMA" id="WRMVEKR"/>
<dbReference type="Proteomes" id="UP000258309">
    <property type="component" value="Unassembled WGS sequence"/>
</dbReference>
<dbReference type="PANTHER" id="PTHR12475:SF4">
    <property type="entry name" value="PROTEIN THEM6"/>
    <property type="match status" value="1"/>
</dbReference>
<keyword evidence="2" id="KW-1185">Reference proteome</keyword>
<evidence type="ECO:0000313" key="2">
    <source>
        <dbReference type="Proteomes" id="UP000258309"/>
    </source>
</evidence>
<dbReference type="EMBL" id="NCSJ02000156">
    <property type="protein sequence ID" value="RFU28641.1"/>
    <property type="molecule type" value="Genomic_DNA"/>
</dbReference>
<organism evidence="1 2">
    <name type="scientific">Scytalidium lignicola</name>
    <name type="common">Hyphomycete</name>
    <dbReference type="NCBI Taxonomy" id="5539"/>
    <lineage>
        <taxon>Eukaryota</taxon>
        <taxon>Fungi</taxon>
        <taxon>Dikarya</taxon>
        <taxon>Ascomycota</taxon>
        <taxon>Pezizomycotina</taxon>
        <taxon>Leotiomycetes</taxon>
        <taxon>Leotiomycetes incertae sedis</taxon>
        <taxon>Scytalidium</taxon>
    </lineage>
</organism>
<reference evidence="1 2" key="1">
    <citation type="submission" date="2018-05" db="EMBL/GenBank/DDBJ databases">
        <title>Draft genome sequence of Scytalidium lignicola DSM 105466, a ubiquitous saprotrophic fungus.</title>
        <authorList>
            <person name="Buettner E."/>
            <person name="Gebauer A.M."/>
            <person name="Hofrichter M."/>
            <person name="Liers C."/>
            <person name="Kellner H."/>
        </authorList>
    </citation>
    <scope>NUCLEOTIDE SEQUENCE [LARGE SCALE GENOMIC DNA]</scope>
    <source>
        <strain evidence="1 2">DSM 105466</strain>
    </source>
</reference>
<dbReference type="InterPro" id="IPR051490">
    <property type="entry name" value="THEM6_lcsJ_thioesterase"/>
</dbReference>
<sequence>MGSLKMALGGTACTFNKEIKPYEKYEVWTRVLCWDQKWLYLISHFVKPGVVRSQPSSGSGKLENELNSLDNNPRNIIFASSIAKYVFKRGRMTVAPRNAFELSGLLPSAQSAMGEQMSFLPPQSGTGGEVYAPLDGQSDASNKLTNCKWTLVQVEEHNRQGLKIAQHFAELASLHQVFNSSLALSETPLQMK</sequence>
<accession>A0A3E2H5T3</accession>
<evidence type="ECO:0000313" key="1">
    <source>
        <dbReference type="EMBL" id="RFU28641.1"/>
    </source>
</evidence>
<feature type="non-terminal residue" evidence="1">
    <location>
        <position position="192"/>
    </location>
</feature>
<dbReference type="OrthoDB" id="265761at2759"/>
<dbReference type="PANTHER" id="PTHR12475">
    <property type="match status" value="1"/>
</dbReference>
<feature type="non-terminal residue" evidence="1">
    <location>
        <position position="1"/>
    </location>
</feature>
<gene>
    <name evidence="1" type="ORF">B7463_g7702</name>
</gene>
<proteinExistence type="predicted"/>
<dbReference type="AlphaFoldDB" id="A0A3E2H5T3"/>
<name>A0A3E2H5T3_SCYLI</name>
<protein>
    <submittedName>
        <fullName evidence="1">Uncharacterized protein</fullName>
    </submittedName>
</protein>